<name>A0A8X7CR45_9ARAC</name>
<keyword evidence="3" id="KW-1185">Reference proteome</keyword>
<gene>
    <name evidence="2" type="ORF">TNIN_472811</name>
</gene>
<comment type="caution">
    <text evidence="2">The sequence shown here is derived from an EMBL/GenBank/DDBJ whole genome shotgun (WGS) entry which is preliminary data.</text>
</comment>
<protein>
    <submittedName>
        <fullName evidence="2">Uncharacterized protein</fullName>
    </submittedName>
</protein>
<feature type="region of interest" description="Disordered" evidence="1">
    <location>
        <begin position="60"/>
        <end position="94"/>
    </location>
</feature>
<dbReference type="EMBL" id="BMAV01021256">
    <property type="protein sequence ID" value="GFY75260.1"/>
    <property type="molecule type" value="Genomic_DNA"/>
</dbReference>
<dbReference type="Proteomes" id="UP000886998">
    <property type="component" value="Unassembled WGS sequence"/>
</dbReference>
<proteinExistence type="predicted"/>
<evidence type="ECO:0000256" key="1">
    <source>
        <dbReference type="SAM" id="MobiDB-lite"/>
    </source>
</evidence>
<evidence type="ECO:0000313" key="2">
    <source>
        <dbReference type="EMBL" id="GFY75260.1"/>
    </source>
</evidence>
<accession>A0A8X7CR45</accession>
<dbReference type="AlphaFoldDB" id="A0A8X7CR45"/>
<sequence length="94" mass="10474">MGKRGGPNRPSVQGQLANVQCQQANEETLNIKWGNGETQTGQACKVNRQTCNANRQWRQAKHAMSTGNGDRQNMQCQQAMETGQACNEDRPNRK</sequence>
<organism evidence="2 3">
    <name type="scientific">Trichonephila inaurata madagascariensis</name>
    <dbReference type="NCBI Taxonomy" id="2747483"/>
    <lineage>
        <taxon>Eukaryota</taxon>
        <taxon>Metazoa</taxon>
        <taxon>Ecdysozoa</taxon>
        <taxon>Arthropoda</taxon>
        <taxon>Chelicerata</taxon>
        <taxon>Arachnida</taxon>
        <taxon>Araneae</taxon>
        <taxon>Araneomorphae</taxon>
        <taxon>Entelegynae</taxon>
        <taxon>Araneoidea</taxon>
        <taxon>Nephilidae</taxon>
        <taxon>Trichonephila</taxon>
        <taxon>Trichonephila inaurata</taxon>
    </lineage>
</organism>
<feature type="compositionally biased region" description="Polar residues" evidence="1">
    <location>
        <begin position="65"/>
        <end position="85"/>
    </location>
</feature>
<reference evidence="2" key="1">
    <citation type="submission" date="2020-08" db="EMBL/GenBank/DDBJ databases">
        <title>Multicomponent nature underlies the extraordinary mechanical properties of spider dragline silk.</title>
        <authorList>
            <person name="Kono N."/>
            <person name="Nakamura H."/>
            <person name="Mori M."/>
            <person name="Yoshida Y."/>
            <person name="Ohtoshi R."/>
            <person name="Malay A.D."/>
            <person name="Moran D.A.P."/>
            <person name="Tomita M."/>
            <person name="Numata K."/>
            <person name="Arakawa K."/>
        </authorList>
    </citation>
    <scope>NUCLEOTIDE SEQUENCE</scope>
</reference>
<evidence type="ECO:0000313" key="3">
    <source>
        <dbReference type="Proteomes" id="UP000886998"/>
    </source>
</evidence>